<protein>
    <recommendedName>
        <fullName evidence="4">Heptaprenyl diphosphate synthase component I</fullName>
    </recommendedName>
</protein>
<evidence type="ECO:0000313" key="3">
    <source>
        <dbReference type="Proteomes" id="UP000014541"/>
    </source>
</evidence>
<dbReference type="OrthoDB" id="307757at2"/>
<dbReference type="STRING" id="1125699.HMPREF9194_01155"/>
<keyword evidence="1" id="KW-1133">Transmembrane helix</keyword>
<keyword evidence="3" id="KW-1185">Reference proteome</keyword>
<dbReference type="PATRIC" id="fig|1125699.3.peg.1176"/>
<dbReference type="InterPro" id="IPR014535">
    <property type="entry name" value="Hpre_diP_synt_I"/>
</dbReference>
<feature type="transmembrane region" description="Helical" evidence="1">
    <location>
        <begin position="42"/>
        <end position="64"/>
    </location>
</feature>
<sequence>MQNPDTINRRNLIAFFASLCLFLSAVEYVIPKPLPFMRLGLANMPLVLALYVFGAKEILLLVLLKILGQGFITGTLFSYIFLFSAAGSFASAAAMLVLQRSAKRQVSCVGVSLAGAFANTAAQIALSNFLLFGKAVLYIAPVLLISGFVTGLCLGLITGIFAARSRWFALLPKNASAGSLYL</sequence>
<gene>
    <name evidence="2" type="ORF">HMPREF9194_01155</name>
</gene>
<feature type="transmembrane region" description="Helical" evidence="1">
    <location>
        <begin position="76"/>
        <end position="98"/>
    </location>
</feature>
<feature type="transmembrane region" description="Helical" evidence="1">
    <location>
        <begin position="138"/>
        <end position="163"/>
    </location>
</feature>
<name>S3K1P2_TREMA</name>
<evidence type="ECO:0000256" key="1">
    <source>
        <dbReference type="SAM" id="Phobius"/>
    </source>
</evidence>
<dbReference type="InterPro" id="IPR010898">
    <property type="entry name" value="Hpre_diP_synth_I"/>
</dbReference>
<dbReference type="eggNOG" id="COG4769">
    <property type="taxonomic scope" value="Bacteria"/>
</dbReference>
<comment type="caution">
    <text evidence="2">The sequence shown here is derived from an EMBL/GenBank/DDBJ whole genome shotgun (WGS) entry which is preliminary data.</text>
</comment>
<feature type="transmembrane region" description="Helical" evidence="1">
    <location>
        <begin position="12"/>
        <end position="30"/>
    </location>
</feature>
<reference evidence="2 3" key="1">
    <citation type="submission" date="2013-04" db="EMBL/GenBank/DDBJ databases">
        <title>The Genome Sequence of Treponema maltophilum ATCC 51939.</title>
        <authorList>
            <consortium name="The Broad Institute Genomics Platform"/>
            <person name="Earl A."/>
            <person name="Ward D."/>
            <person name="Feldgarden M."/>
            <person name="Gevers D."/>
            <person name="Leonetti C."/>
            <person name="Blanton J.M."/>
            <person name="Dewhirst F.E."/>
            <person name="Izard J."/>
            <person name="Walker B."/>
            <person name="Young S."/>
            <person name="Zeng Q."/>
            <person name="Gargeya S."/>
            <person name="Fitzgerald M."/>
            <person name="Haas B."/>
            <person name="Abouelleil A."/>
            <person name="Allen A.W."/>
            <person name="Alvarado L."/>
            <person name="Arachchi H.M."/>
            <person name="Berlin A.M."/>
            <person name="Chapman S.B."/>
            <person name="Gainer-Dewar J."/>
            <person name="Goldberg J."/>
            <person name="Griggs A."/>
            <person name="Gujja S."/>
            <person name="Hansen M."/>
            <person name="Howarth C."/>
            <person name="Imamovic A."/>
            <person name="Ireland A."/>
            <person name="Larimer J."/>
            <person name="McCowan C."/>
            <person name="Murphy C."/>
            <person name="Pearson M."/>
            <person name="Poon T.W."/>
            <person name="Priest M."/>
            <person name="Roberts A."/>
            <person name="Saif S."/>
            <person name="Shea T."/>
            <person name="Sisk P."/>
            <person name="Sykes S."/>
            <person name="Wortman J."/>
            <person name="Nusbaum C."/>
            <person name="Birren B."/>
        </authorList>
    </citation>
    <scope>NUCLEOTIDE SEQUENCE [LARGE SCALE GENOMIC DNA]</scope>
    <source>
        <strain evidence="2 3">ATCC 51939</strain>
    </source>
</reference>
<evidence type="ECO:0000313" key="2">
    <source>
        <dbReference type="EMBL" id="EPF30831.1"/>
    </source>
</evidence>
<evidence type="ECO:0008006" key="4">
    <source>
        <dbReference type="Google" id="ProtNLM"/>
    </source>
</evidence>
<feature type="transmembrane region" description="Helical" evidence="1">
    <location>
        <begin position="110"/>
        <end position="132"/>
    </location>
</feature>
<proteinExistence type="predicted"/>
<dbReference type="Proteomes" id="UP000014541">
    <property type="component" value="Unassembled WGS sequence"/>
</dbReference>
<dbReference type="Pfam" id="PF07456">
    <property type="entry name" value="Hpre_diP_synt_I"/>
    <property type="match status" value="1"/>
</dbReference>
<keyword evidence="1" id="KW-0812">Transmembrane</keyword>
<dbReference type="Gene3D" id="1.10.1760.20">
    <property type="match status" value="1"/>
</dbReference>
<dbReference type="AlphaFoldDB" id="S3K1P2"/>
<keyword evidence="1" id="KW-0472">Membrane</keyword>
<dbReference type="EMBL" id="ATFF01000006">
    <property type="protein sequence ID" value="EPF30831.1"/>
    <property type="molecule type" value="Genomic_DNA"/>
</dbReference>
<dbReference type="PIRSF" id="PIRSF027391">
    <property type="entry name" value="Hpre_diP_synt_I"/>
    <property type="match status" value="1"/>
</dbReference>
<accession>S3K1P2</accession>
<organism evidence="2 3">
    <name type="scientific">Treponema maltophilum ATCC 51939</name>
    <dbReference type="NCBI Taxonomy" id="1125699"/>
    <lineage>
        <taxon>Bacteria</taxon>
        <taxon>Pseudomonadati</taxon>
        <taxon>Spirochaetota</taxon>
        <taxon>Spirochaetia</taxon>
        <taxon>Spirochaetales</taxon>
        <taxon>Treponemataceae</taxon>
        <taxon>Treponema</taxon>
    </lineage>
</organism>
<dbReference type="HOGENOM" id="CLU_108933_2_1_12"/>